<organism evidence="1 2">
    <name type="scientific">Stephania cephalantha</name>
    <dbReference type="NCBI Taxonomy" id="152367"/>
    <lineage>
        <taxon>Eukaryota</taxon>
        <taxon>Viridiplantae</taxon>
        <taxon>Streptophyta</taxon>
        <taxon>Embryophyta</taxon>
        <taxon>Tracheophyta</taxon>
        <taxon>Spermatophyta</taxon>
        <taxon>Magnoliopsida</taxon>
        <taxon>Ranunculales</taxon>
        <taxon>Menispermaceae</taxon>
        <taxon>Menispermoideae</taxon>
        <taxon>Cissampelideae</taxon>
        <taxon>Stephania</taxon>
    </lineage>
</organism>
<accession>A0AAP0IQL9</accession>
<protein>
    <submittedName>
        <fullName evidence="1">Uncharacterized protein</fullName>
    </submittedName>
</protein>
<evidence type="ECO:0000313" key="2">
    <source>
        <dbReference type="Proteomes" id="UP001419268"/>
    </source>
</evidence>
<reference evidence="1 2" key="1">
    <citation type="submission" date="2024-01" db="EMBL/GenBank/DDBJ databases">
        <title>Genome assemblies of Stephania.</title>
        <authorList>
            <person name="Yang L."/>
        </authorList>
    </citation>
    <scope>NUCLEOTIDE SEQUENCE [LARGE SCALE GENOMIC DNA]</scope>
    <source>
        <strain evidence="1">JXDWG</strain>
        <tissue evidence="1">Leaf</tissue>
    </source>
</reference>
<gene>
    <name evidence="1" type="ORF">Scep_017286</name>
</gene>
<proteinExistence type="predicted"/>
<name>A0AAP0IQL9_9MAGN</name>
<dbReference type="EMBL" id="JBBNAG010000007">
    <property type="protein sequence ID" value="KAK9119193.1"/>
    <property type="molecule type" value="Genomic_DNA"/>
</dbReference>
<dbReference type="AlphaFoldDB" id="A0AAP0IQL9"/>
<dbReference type="Proteomes" id="UP001419268">
    <property type="component" value="Unassembled WGS sequence"/>
</dbReference>
<evidence type="ECO:0000313" key="1">
    <source>
        <dbReference type="EMBL" id="KAK9119193.1"/>
    </source>
</evidence>
<comment type="caution">
    <text evidence="1">The sequence shown here is derived from an EMBL/GenBank/DDBJ whole genome shotgun (WGS) entry which is preliminary data.</text>
</comment>
<sequence length="176" mass="19786">MEANNLVDIKLTYSAPLPIESRNFQMVGDAIPARNEDFPPCLHCFPNTMEGVFEANPGGTAVEVPLRSKDHRDIVRITASDLVSFRHPKLVGFVPHDITRHLDIHLSHLVECSDVWVSGVSGVSRRHLDKLRSHEVIWDTTLKGASPVHDIAFYHNAMKFMDIVEPHNPIGVLRQI</sequence>
<keyword evidence="2" id="KW-1185">Reference proteome</keyword>